<evidence type="ECO:0000313" key="2">
    <source>
        <dbReference type="EMBL" id="GAH30085.1"/>
    </source>
</evidence>
<comment type="caution">
    <text evidence="2">The sequence shown here is derived from an EMBL/GenBank/DDBJ whole genome shotgun (WGS) entry which is preliminary data.</text>
</comment>
<organism evidence="2">
    <name type="scientific">marine sediment metagenome</name>
    <dbReference type="NCBI Taxonomy" id="412755"/>
    <lineage>
        <taxon>unclassified sequences</taxon>
        <taxon>metagenomes</taxon>
        <taxon>ecological metagenomes</taxon>
    </lineage>
</organism>
<name>X1FC11_9ZZZZ</name>
<keyword evidence="1" id="KW-1133">Transmembrane helix</keyword>
<gene>
    <name evidence="2" type="ORF">S03H2_03281</name>
</gene>
<feature type="transmembrane region" description="Helical" evidence="1">
    <location>
        <begin position="27"/>
        <end position="47"/>
    </location>
</feature>
<reference evidence="2" key="1">
    <citation type="journal article" date="2014" name="Front. Microbiol.">
        <title>High frequency of phylogenetically diverse reductive dehalogenase-homologous genes in deep subseafloor sedimentary metagenomes.</title>
        <authorList>
            <person name="Kawai M."/>
            <person name="Futagami T."/>
            <person name="Toyoda A."/>
            <person name="Takaki Y."/>
            <person name="Nishi S."/>
            <person name="Hori S."/>
            <person name="Arai W."/>
            <person name="Tsubouchi T."/>
            <person name="Morono Y."/>
            <person name="Uchiyama I."/>
            <person name="Ito T."/>
            <person name="Fujiyama A."/>
            <person name="Inagaki F."/>
            <person name="Takami H."/>
        </authorList>
    </citation>
    <scope>NUCLEOTIDE SEQUENCE</scope>
    <source>
        <strain evidence="2">Expedition CK06-06</strain>
    </source>
</reference>
<dbReference type="EMBL" id="BARU01001198">
    <property type="protein sequence ID" value="GAH30085.1"/>
    <property type="molecule type" value="Genomic_DNA"/>
</dbReference>
<sequence>MLIGGKTPVTITVDIAHRVNYFGDYGVANALGVFSYILVSLLAIYYVRSMMKKGLYD</sequence>
<keyword evidence="1" id="KW-0812">Transmembrane</keyword>
<dbReference type="AlphaFoldDB" id="X1FC11"/>
<evidence type="ECO:0000256" key="1">
    <source>
        <dbReference type="SAM" id="Phobius"/>
    </source>
</evidence>
<proteinExistence type="predicted"/>
<evidence type="ECO:0008006" key="3">
    <source>
        <dbReference type="Google" id="ProtNLM"/>
    </source>
</evidence>
<accession>X1FC11</accession>
<keyword evidence="1" id="KW-0472">Membrane</keyword>
<protein>
    <recommendedName>
        <fullName evidence="3">ABC transmembrane type-1 domain-containing protein</fullName>
    </recommendedName>
</protein>